<evidence type="ECO:0000256" key="6">
    <source>
        <dbReference type="RuleBase" id="RU363108"/>
    </source>
</evidence>
<dbReference type="GO" id="GO:0005886">
    <property type="term" value="C:plasma membrane"/>
    <property type="evidence" value="ECO:0007669"/>
    <property type="project" value="UniProtKB-SubCell"/>
</dbReference>
<feature type="transmembrane region" description="Helical" evidence="6">
    <location>
        <begin position="56"/>
        <end position="75"/>
    </location>
</feature>
<dbReference type="Proteomes" id="UP000515158">
    <property type="component" value="Unplaced"/>
</dbReference>
<keyword evidence="6" id="KW-0675">Receptor</keyword>
<feature type="transmembrane region" description="Helical" evidence="6">
    <location>
        <begin position="95"/>
        <end position="114"/>
    </location>
</feature>
<dbReference type="InterPro" id="IPR013604">
    <property type="entry name" value="7TM_chemorcpt"/>
</dbReference>
<keyword evidence="7" id="KW-1185">Reference proteome</keyword>
<dbReference type="RefSeq" id="XP_034231850.1">
    <property type="nucleotide sequence ID" value="XM_034375959.1"/>
</dbReference>
<dbReference type="AlphaFoldDB" id="A0A6P8Y744"/>
<comment type="subcellular location">
    <subcellularLocation>
        <location evidence="1 6">Cell membrane</location>
        <topology evidence="1 6">Multi-pass membrane protein</topology>
    </subcellularLocation>
</comment>
<name>A0A6P8Y744_THRPL</name>
<evidence type="ECO:0000256" key="3">
    <source>
        <dbReference type="ARBA" id="ARBA00022692"/>
    </source>
</evidence>
<dbReference type="KEGG" id="tpal:117639914"/>
<dbReference type="GeneID" id="117639914"/>
<comment type="caution">
    <text evidence="6">Lacks conserved residue(s) required for the propagation of feature annotation.</text>
</comment>
<dbReference type="GO" id="GO:0007165">
    <property type="term" value="P:signal transduction"/>
    <property type="evidence" value="ECO:0007669"/>
    <property type="project" value="UniProtKB-KW"/>
</dbReference>
<feature type="transmembrane region" description="Helical" evidence="6">
    <location>
        <begin position="373"/>
        <end position="391"/>
    </location>
</feature>
<comment type="similarity">
    <text evidence="6">Belongs to the insect chemoreceptor superfamily. Gustatory receptor (GR) family.</text>
</comment>
<organism evidence="9">
    <name type="scientific">Thrips palmi</name>
    <name type="common">Melon thrips</name>
    <dbReference type="NCBI Taxonomy" id="161013"/>
    <lineage>
        <taxon>Eukaryota</taxon>
        <taxon>Metazoa</taxon>
        <taxon>Ecdysozoa</taxon>
        <taxon>Arthropoda</taxon>
        <taxon>Hexapoda</taxon>
        <taxon>Insecta</taxon>
        <taxon>Pterygota</taxon>
        <taxon>Neoptera</taxon>
        <taxon>Paraneoptera</taxon>
        <taxon>Thysanoptera</taxon>
        <taxon>Terebrantia</taxon>
        <taxon>Thripoidea</taxon>
        <taxon>Thripidae</taxon>
        <taxon>Thrips</taxon>
    </lineage>
</organism>
<keyword evidence="5 6" id="KW-0472">Membrane</keyword>
<gene>
    <name evidence="8 9" type="primary">LOC117639914</name>
</gene>
<reference evidence="8 9" key="1">
    <citation type="submission" date="2025-04" db="UniProtKB">
        <authorList>
            <consortium name="RefSeq"/>
        </authorList>
    </citation>
    <scope>IDENTIFICATION</scope>
    <source>
        <tissue evidence="8 9">Total insect</tissue>
    </source>
</reference>
<evidence type="ECO:0000256" key="4">
    <source>
        <dbReference type="ARBA" id="ARBA00022989"/>
    </source>
</evidence>
<comment type="function">
    <text evidence="6">Gustatory receptor which mediates acceptance or avoidance behavior, depending on its substrates.</text>
</comment>
<evidence type="ECO:0000256" key="5">
    <source>
        <dbReference type="ARBA" id="ARBA00023136"/>
    </source>
</evidence>
<keyword evidence="3 6" id="KW-0812">Transmembrane</keyword>
<evidence type="ECO:0000313" key="9">
    <source>
        <dbReference type="RefSeq" id="XP_034231851.1"/>
    </source>
</evidence>
<dbReference type="RefSeq" id="XP_034231851.1">
    <property type="nucleotide sequence ID" value="XM_034375960.1"/>
</dbReference>
<accession>A0A6P8Y744</accession>
<protein>
    <recommendedName>
        <fullName evidence="6">Gustatory receptor</fullName>
    </recommendedName>
</protein>
<feature type="transmembrane region" description="Helical" evidence="6">
    <location>
        <begin position="155"/>
        <end position="183"/>
    </location>
</feature>
<dbReference type="GO" id="GO:0050909">
    <property type="term" value="P:sensory perception of taste"/>
    <property type="evidence" value="ECO:0007669"/>
    <property type="project" value="InterPro"/>
</dbReference>
<evidence type="ECO:0000313" key="8">
    <source>
        <dbReference type="RefSeq" id="XP_034231850.1"/>
    </source>
</evidence>
<dbReference type="Pfam" id="PF08395">
    <property type="entry name" value="7tm_7"/>
    <property type="match status" value="1"/>
</dbReference>
<evidence type="ECO:0000313" key="7">
    <source>
        <dbReference type="Proteomes" id="UP000515158"/>
    </source>
</evidence>
<feature type="transmembrane region" description="Helical" evidence="6">
    <location>
        <begin position="259"/>
        <end position="279"/>
    </location>
</feature>
<keyword evidence="2 6" id="KW-1003">Cell membrane</keyword>
<feature type="transmembrane region" description="Helical" evidence="6">
    <location>
        <begin position="291"/>
        <end position="312"/>
    </location>
</feature>
<evidence type="ECO:0000256" key="1">
    <source>
        <dbReference type="ARBA" id="ARBA00004651"/>
    </source>
</evidence>
<keyword evidence="4 6" id="KW-1133">Transmembrane helix</keyword>
<keyword evidence="6" id="KW-0807">Transducer</keyword>
<sequence length="415" mass="45731">MMRVHAAPSGSSWTGVMQFAHGWPMDTACLRTARLLGLAPYVQTGSKLTQPGWLRWYSIGVTITSSLGAVLFLLLDGVVMIQSPAREYLSMAEVLVTLGYGFMAGGVILSRYFIIRRQYPHLQQVLLHPVVLGEAKRTPSKGALLVLYPDLARTIAFIVLVPIICAAMLLDAWYGVFSVLLAVEKVLESAELSLFLFLLDTLASDFKRLNGEITFLKQRKESQKDISEVVLQIRKAHLKTTECLEDVCECFGPQVSSVLFNMCALVVGLLAVSMTIAERMATYVNTSNRPFLIYAFFALTAGQVPIYIFSIIRSLNTADNVTAEGNRAMTVAHSLASVCRLTSKETEQVEIFTTQLSQRAAAVRLCRVVTLDLSLALSGLGSVANFFVLILQMREVKLESKSHETEVFSNSSRSP</sequence>
<evidence type="ECO:0000256" key="2">
    <source>
        <dbReference type="ARBA" id="ARBA00022475"/>
    </source>
</evidence>
<proteinExistence type="inferred from homology"/>